<dbReference type="PANTHER" id="PTHR43248">
    <property type="entry name" value="2-SUCCINYL-6-HYDROXY-2,4-CYCLOHEXADIENE-1-CARBOXYLATE SYNTHASE"/>
    <property type="match status" value="1"/>
</dbReference>
<feature type="chain" id="PRO_5045141988" evidence="4">
    <location>
        <begin position="20"/>
        <end position="506"/>
    </location>
</feature>
<keyword evidence="7" id="KW-1185">Reference proteome</keyword>
<dbReference type="RefSeq" id="WP_381733670.1">
    <property type="nucleotide sequence ID" value="NZ_BAAASB010000006.1"/>
</dbReference>
<dbReference type="Gene3D" id="3.40.50.1820">
    <property type="entry name" value="alpha/beta hydrolase"/>
    <property type="match status" value="1"/>
</dbReference>
<sequence length="506" mass="53851">MMNLPTSSIALALSASAVAAVLSGTGTGTGTGAAVSEVRAGAAAGALRWTPCAQKDGPVDQECASLSVPVDYAKPDGPRMTVGVSRLKSERPQARRGVLLVLAGGPGGSGVQRLGQKGAALRAETDGAYDLVTLDPRGVGRSTRASCRLPADDRMLVNFRPWPGADGGIEETVERSRRVAQACAEHGGAELFSFSSANQVRDIERFRQALGAEKLSAWAHSYGVYVGALYAQKYPERTDRWVLDSGGDPDHRKVAQKWMTNTGRAVEDRFPDFAAWASDPAREPALRLAERAEEVRPLVLGLAAELDRRPKGTTTPNTPLTGNALRQALHTALYSDSAFESFARLVRDARDPERVPVLPGALVNPISDEDAAVATAVICNDVRWPASVPEYRRAVSADRARYPLTAGMPANIMPCSFWRAPAEKPARITSEGPSNILVVQALRDPSTPHFGAVKLREALGRRARLVSVDAGGHGVYLGVGNACADRTVTGFLTTGERPEGDIRCES</sequence>
<organism evidence="6 7">
    <name type="scientific">Streptomyces amakusaensis</name>
    <dbReference type="NCBI Taxonomy" id="67271"/>
    <lineage>
        <taxon>Bacteria</taxon>
        <taxon>Bacillati</taxon>
        <taxon>Actinomycetota</taxon>
        <taxon>Actinomycetes</taxon>
        <taxon>Kitasatosporales</taxon>
        <taxon>Streptomycetaceae</taxon>
        <taxon>Streptomyces</taxon>
    </lineage>
</organism>
<feature type="signal peptide" evidence="4">
    <location>
        <begin position="1"/>
        <end position="19"/>
    </location>
</feature>
<gene>
    <name evidence="6" type="ORF">ACFPRH_08745</name>
</gene>
<evidence type="ECO:0000313" key="6">
    <source>
        <dbReference type="EMBL" id="MFC5151820.1"/>
    </source>
</evidence>
<evidence type="ECO:0000256" key="2">
    <source>
        <dbReference type="ARBA" id="ARBA00022729"/>
    </source>
</evidence>
<evidence type="ECO:0000256" key="4">
    <source>
        <dbReference type="SAM" id="SignalP"/>
    </source>
</evidence>
<comment type="caution">
    <text evidence="6">The sequence shown here is derived from an EMBL/GenBank/DDBJ whole genome shotgun (WGS) entry which is preliminary data.</text>
</comment>
<reference evidence="7" key="1">
    <citation type="journal article" date="2019" name="Int. J. Syst. Evol. Microbiol.">
        <title>The Global Catalogue of Microorganisms (GCM) 10K type strain sequencing project: providing services to taxonomists for standard genome sequencing and annotation.</title>
        <authorList>
            <consortium name="The Broad Institute Genomics Platform"/>
            <consortium name="The Broad Institute Genome Sequencing Center for Infectious Disease"/>
            <person name="Wu L."/>
            <person name="Ma J."/>
        </authorList>
    </citation>
    <scope>NUCLEOTIDE SEQUENCE [LARGE SCALE GENOMIC DNA]</scope>
    <source>
        <strain evidence="7">PCU 266</strain>
    </source>
</reference>
<dbReference type="Pfam" id="PF08386">
    <property type="entry name" value="Abhydrolase_4"/>
    <property type="match status" value="1"/>
</dbReference>
<keyword evidence="3 6" id="KW-0378">Hydrolase</keyword>
<name>A0ABW0AI04_9ACTN</name>
<comment type="similarity">
    <text evidence="1">Belongs to the peptidase S33 family.</text>
</comment>
<proteinExistence type="inferred from homology"/>
<feature type="domain" description="Peptidase S33 tripeptidyl aminopeptidase-like C-terminal" evidence="5">
    <location>
        <begin position="410"/>
        <end position="504"/>
    </location>
</feature>
<dbReference type="EMBL" id="JBHSKP010000004">
    <property type="protein sequence ID" value="MFC5151820.1"/>
    <property type="molecule type" value="Genomic_DNA"/>
</dbReference>
<evidence type="ECO:0000259" key="5">
    <source>
        <dbReference type="Pfam" id="PF08386"/>
    </source>
</evidence>
<evidence type="ECO:0000256" key="1">
    <source>
        <dbReference type="ARBA" id="ARBA00010088"/>
    </source>
</evidence>
<accession>A0ABW0AI04</accession>
<dbReference type="SUPFAM" id="SSF53474">
    <property type="entry name" value="alpha/beta-Hydrolases"/>
    <property type="match status" value="1"/>
</dbReference>
<dbReference type="Proteomes" id="UP001596160">
    <property type="component" value="Unassembled WGS sequence"/>
</dbReference>
<dbReference type="GO" id="GO:0016787">
    <property type="term" value="F:hydrolase activity"/>
    <property type="evidence" value="ECO:0007669"/>
    <property type="project" value="UniProtKB-KW"/>
</dbReference>
<dbReference type="PANTHER" id="PTHR43248:SF29">
    <property type="entry name" value="TRIPEPTIDYL AMINOPEPTIDASE"/>
    <property type="match status" value="1"/>
</dbReference>
<dbReference type="InterPro" id="IPR029058">
    <property type="entry name" value="AB_hydrolase_fold"/>
</dbReference>
<dbReference type="InterPro" id="IPR051601">
    <property type="entry name" value="Serine_prot/Carboxylest_S33"/>
</dbReference>
<evidence type="ECO:0000313" key="7">
    <source>
        <dbReference type="Proteomes" id="UP001596160"/>
    </source>
</evidence>
<keyword evidence="2 4" id="KW-0732">Signal</keyword>
<evidence type="ECO:0000256" key="3">
    <source>
        <dbReference type="ARBA" id="ARBA00022801"/>
    </source>
</evidence>
<dbReference type="InterPro" id="IPR013595">
    <property type="entry name" value="Pept_S33_TAP-like_C"/>
</dbReference>
<protein>
    <submittedName>
        <fullName evidence="6">Alpha/beta hydrolase</fullName>
    </submittedName>
</protein>